<proteinExistence type="inferred from homology"/>
<dbReference type="NCBIfam" id="TIGR03413">
    <property type="entry name" value="GSH_gloB"/>
    <property type="match status" value="1"/>
</dbReference>
<dbReference type="InterPro" id="IPR017782">
    <property type="entry name" value="Hydroxyacylglutathione_Hdrlase"/>
</dbReference>
<dbReference type="SMART" id="SM00849">
    <property type="entry name" value="Lactamase_B"/>
    <property type="match status" value="1"/>
</dbReference>
<feature type="binding site" evidence="7">
    <location>
        <position position="109"/>
    </location>
    <ligand>
        <name>Zn(2+)</name>
        <dbReference type="ChEBI" id="CHEBI:29105"/>
        <label>1</label>
    </ligand>
</feature>
<feature type="binding site" evidence="7">
    <location>
        <position position="57"/>
    </location>
    <ligand>
        <name>Zn(2+)</name>
        <dbReference type="ChEBI" id="CHEBI:29105"/>
        <label>2</label>
    </ligand>
</feature>
<comment type="catalytic activity">
    <reaction evidence="1 7">
        <text>an S-(2-hydroxyacyl)glutathione + H2O = a 2-hydroxy carboxylate + glutathione + H(+)</text>
        <dbReference type="Rhea" id="RHEA:21864"/>
        <dbReference type="ChEBI" id="CHEBI:15377"/>
        <dbReference type="ChEBI" id="CHEBI:15378"/>
        <dbReference type="ChEBI" id="CHEBI:57925"/>
        <dbReference type="ChEBI" id="CHEBI:58896"/>
        <dbReference type="ChEBI" id="CHEBI:71261"/>
        <dbReference type="EC" id="3.1.2.6"/>
    </reaction>
</comment>
<dbReference type="CDD" id="cd07723">
    <property type="entry name" value="hydroxyacylglutathione_hydrolase_MBL-fold"/>
    <property type="match status" value="1"/>
</dbReference>
<evidence type="ECO:0000313" key="10">
    <source>
        <dbReference type="Proteomes" id="UP001165384"/>
    </source>
</evidence>
<dbReference type="RefSeq" id="WP_275710268.1">
    <property type="nucleotide sequence ID" value="NZ_JAKLTN010000002.1"/>
</dbReference>
<dbReference type="Proteomes" id="UP001165384">
    <property type="component" value="Unassembled WGS sequence"/>
</dbReference>
<feature type="binding site" evidence="7">
    <location>
        <position position="164"/>
    </location>
    <ligand>
        <name>Zn(2+)</name>
        <dbReference type="ChEBI" id="CHEBI:29105"/>
        <label>2</label>
    </ligand>
</feature>
<dbReference type="PANTHER" id="PTHR43705:SF1">
    <property type="entry name" value="HYDROXYACYLGLUTATHIONE HYDROLASE GLOB"/>
    <property type="match status" value="1"/>
</dbReference>
<dbReference type="PIRSF" id="PIRSF005457">
    <property type="entry name" value="Glx"/>
    <property type="match status" value="1"/>
</dbReference>
<reference evidence="9" key="1">
    <citation type="submission" date="2022-01" db="EMBL/GenBank/DDBJ databases">
        <authorList>
            <person name="Jo J.-H."/>
            <person name="Im W.-T."/>
        </authorList>
    </citation>
    <scope>NUCLEOTIDE SEQUENCE</scope>
    <source>
        <strain evidence="9">XY25</strain>
    </source>
</reference>
<keyword evidence="10" id="KW-1185">Reference proteome</keyword>
<protein>
    <recommendedName>
        <fullName evidence="7">Hydroxyacylglutathione hydrolase</fullName>
        <ecNumber evidence="7">3.1.2.6</ecNumber>
    </recommendedName>
    <alternativeName>
        <fullName evidence="7">Glyoxalase II</fullName>
        <shortName evidence="7">Glx II</shortName>
    </alternativeName>
</protein>
<keyword evidence="5 7" id="KW-0378">Hydrolase</keyword>
<dbReference type="InterPro" id="IPR050110">
    <property type="entry name" value="Glyoxalase_II_hydrolase"/>
</dbReference>
<accession>A0ABS9K2E3</accession>
<evidence type="ECO:0000256" key="4">
    <source>
        <dbReference type="ARBA" id="ARBA00022723"/>
    </source>
</evidence>
<feature type="binding site" evidence="7">
    <location>
        <position position="126"/>
    </location>
    <ligand>
        <name>Zn(2+)</name>
        <dbReference type="ChEBI" id="CHEBI:29105"/>
        <label>1</label>
    </ligand>
</feature>
<dbReference type="PANTHER" id="PTHR43705">
    <property type="entry name" value="HYDROXYACYLGLUTATHIONE HYDROLASE"/>
    <property type="match status" value="1"/>
</dbReference>
<comment type="subunit">
    <text evidence="7">Monomer.</text>
</comment>
<dbReference type="SUPFAM" id="SSF56281">
    <property type="entry name" value="Metallo-hydrolase/oxidoreductase"/>
    <property type="match status" value="1"/>
</dbReference>
<comment type="caution">
    <text evidence="9">The sequence shown here is derived from an EMBL/GenBank/DDBJ whole genome shotgun (WGS) entry which is preliminary data.</text>
</comment>
<evidence type="ECO:0000256" key="2">
    <source>
        <dbReference type="ARBA" id="ARBA00004963"/>
    </source>
</evidence>
<sequence length="251" mass="26700">MFEVSFIPAFKDNYIWLLTQGKRAWVVDPGDAAPVQARLEADGLDLEGILITHHHPDHQGGVAALATQWPVKVYAPGNESITACTHPLFGGESIDVLGQRVQVMAVPGHTLGHLAYYVDGALFCGDTLFGAGCGRLFEGSPEQMSGSLDSIAALPDDTLIYCAHEYTQMNLGFALAVEPGNEVLQARAVQVAALRAAGRPSVPLVLGEEKATNPFLRCTQPAVVQAALRHAAGGSGKVAVFAAIRSWRNNF</sequence>
<evidence type="ECO:0000256" key="1">
    <source>
        <dbReference type="ARBA" id="ARBA00001623"/>
    </source>
</evidence>
<organism evidence="9 10">
    <name type="scientific">Dechloromonas hankyongensis</name>
    <dbReference type="NCBI Taxonomy" id="2908002"/>
    <lineage>
        <taxon>Bacteria</taxon>
        <taxon>Pseudomonadati</taxon>
        <taxon>Pseudomonadota</taxon>
        <taxon>Betaproteobacteria</taxon>
        <taxon>Rhodocyclales</taxon>
        <taxon>Azonexaceae</taxon>
        <taxon>Dechloromonas</taxon>
    </lineage>
</organism>
<dbReference type="HAMAP" id="MF_01374">
    <property type="entry name" value="Glyoxalase_2"/>
    <property type="match status" value="1"/>
</dbReference>
<evidence type="ECO:0000256" key="6">
    <source>
        <dbReference type="ARBA" id="ARBA00022833"/>
    </source>
</evidence>
<dbReference type="InterPro" id="IPR036866">
    <property type="entry name" value="RibonucZ/Hydroxyglut_hydro"/>
</dbReference>
<feature type="binding site" evidence="7">
    <location>
        <position position="53"/>
    </location>
    <ligand>
        <name>Zn(2+)</name>
        <dbReference type="ChEBI" id="CHEBI:29105"/>
        <label>1</label>
    </ligand>
</feature>
<comment type="function">
    <text evidence="7">Thiolesterase that catalyzes the hydrolysis of S-D-lactoyl-glutathione to form glutathione and D-lactic acid.</text>
</comment>
<feature type="binding site" evidence="7">
    <location>
        <position position="58"/>
    </location>
    <ligand>
        <name>Zn(2+)</name>
        <dbReference type="ChEBI" id="CHEBI:29105"/>
        <label>2</label>
    </ligand>
</feature>
<gene>
    <name evidence="7 9" type="primary">gloB</name>
    <name evidence="9" type="ORF">LZ012_09945</name>
</gene>
<dbReference type="EMBL" id="JAKLTN010000002">
    <property type="protein sequence ID" value="MCG2577315.1"/>
    <property type="molecule type" value="Genomic_DNA"/>
</dbReference>
<dbReference type="GO" id="GO:0004416">
    <property type="term" value="F:hydroxyacylglutathione hydrolase activity"/>
    <property type="evidence" value="ECO:0007669"/>
    <property type="project" value="UniProtKB-EC"/>
</dbReference>
<evidence type="ECO:0000256" key="5">
    <source>
        <dbReference type="ARBA" id="ARBA00022801"/>
    </source>
</evidence>
<evidence type="ECO:0000256" key="3">
    <source>
        <dbReference type="ARBA" id="ARBA00006759"/>
    </source>
</evidence>
<evidence type="ECO:0000256" key="7">
    <source>
        <dbReference type="HAMAP-Rule" id="MF_01374"/>
    </source>
</evidence>
<dbReference type="InterPro" id="IPR035680">
    <property type="entry name" value="Clx_II_MBL"/>
</dbReference>
<comment type="cofactor">
    <cofactor evidence="7">
        <name>Zn(2+)</name>
        <dbReference type="ChEBI" id="CHEBI:29105"/>
    </cofactor>
    <text evidence="7">Binds 2 Zn(2+) ions per subunit.</text>
</comment>
<dbReference type="InterPro" id="IPR001279">
    <property type="entry name" value="Metallo-B-lactamas"/>
</dbReference>
<dbReference type="Gene3D" id="3.60.15.10">
    <property type="entry name" value="Ribonuclease Z/Hydroxyacylglutathione hydrolase-like"/>
    <property type="match status" value="1"/>
</dbReference>
<feature type="domain" description="Metallo-beta-lactamase" evidence="8">
    <location>
        <begin position="12"/>
        <end position="164"/>
    </location>
</feature>
<dbReference type="Pfam" id="PF16123">
    <property type="entry name" value="HAGH_C"/>
    <property type="match status" value="1"/>
</dbReference>
<keyword evidence="6 7" id="KW-0862">Zinc</keyword>
<evidence type="ECO:0000259" key="8">
    <source>
        <dbReference type="SMART" id="SM00849"/>
    </source>
</evidence>
<keyword evidence="4 7" id="KW-0479">Metal-binding</keyword>
<feature type="binding site" evidence="7">
    <location>
        <position position="55"/>
    </location>
    <ligand>
        <name>Zn(2+)</name>
        <dbReference type="ChEBI" id="CHEBI:29105"/>
        <label>1</label>
    </ligand>
</feature>
<comment type="similarity">
    <text evidence="3 7">Belongs to the metallo-beta-lactamase superfamily. Glyoxalase II family.</text>
</comment>
<evidence type="ECO:0000313" key="9">
    <source>
        <dbReference type="EMBL" id="MCG2577315.1"/>
    </source>
</evidence>
<dbReference type="EC" id="3.1.2.6" evidence="7"/>
<name>A0ABS9K2E3_9RHOO</name>
<dbReference type="Pfam" id="PF00753">
    <property type="entry name" value="Lactamase_B"/>
    <property type="match status" value="1"/>
</dbReference>
<comment type="pathway">
    <text evidence="2 7">Secondary metabolite metabolism; methylglyoxal degradation; (R)-lactate from methylglyoxal: step 2/2.</text>
</comment>
<dbReference type="InterPro" id="IPR032282">
    <property type="entry name" value="HAGH_C"/>
</dbReference>
<feature type="binding site" evidence="7">
    <location>
        <position position="126"/>
    </location>
    <ligand>
        <name>Zn(2+)</name>
        <dbReference type="ChEBI" id="CHEBI:29105"/>
        <label>2</label>
    </ligand>
</feature>